<name>A0A8J2LAA0_9HEXA</name>
<feature type="non-terminal residue" evidence="1">
    <location>
        <position position="1"/>
    </location>
</feature>
<dbReference type="AlphaFoldDB" id="A0A8J2LAA0"/>
<dbReference type="OrthoDB" id="5979489at2759"/>
<reference evidence="1" key="1">
    <citation type="submission" date="2021-06" db="EMBL/GenBank/DDBJ databases">
        <authorList>
            <person name="Hodson N. C."/>
            <person name="Mongue J. A."/>
            <person name="Jaron S. K."/>
        </authorList>
    </citation>
    <scope>NUCLEOTIDE SEQUENCE</scope>
</reference>
<dbReference type="EMBL" id="CAJVCH010545635">
    <property type="protein sequence ID" value="CAG7827977.1"/>
    <property type="molecule type" value="Genomic_DNA"/>
</dbReference>
<evidence type="ECO:0000313" key="1">
    <source>
        <dbReference type="EMBL" id="CAG7827977.1"/>
    </source>
</evidence>
<gene>
    <name evidence="1" type="ORF">AFUS01_LOCUS37931</name>
</gene>
<accession>A0A8J2LAA0</accession>
<evidence type="ECO:0000313" key="2">
    <source>
        <dbReference type="Proteomes" id="UP000708208"/>
    </source>
</evidence>
<sequence>SDGFMGSLNKSPFNFVDKNLSEMSITWNGDSLQYRDLSLSFKQKQADGSFLGSDDFLLGLRTLEKTAANSLLSNGIQRDNYTKGNCLVAIELLPNSGNFLSVNKRGQLKVSLKFRTALDKNINVIVYCQYQSVLEIDADKRVILDH</sequence>
<dbReference type="Proteomes" id="UP000708208">
    <property type="component" value="Unassembled WGS sequence"/>
</dbReference>
<comment type="caution">
    <text evidence="1">The sequence shown here is derived from an EMBL/GenBank/DDBJ whole genome shotgun (WGS) entry which is preliminary data.</text>
</comment>
<keyword evidence="2" id="KW-1185">Reference proteome</keyword>
<organism evidence="1 2">
    <name type="scientific">Allacma fusca</name>
    <dbReference type="NCBI Taxonomy" id="39272"/>
    <lineage>
        <taxon>Eukaryota</taxon>
        <taxon>Metazoa</taxon>
        <taxon>Ecdysozoa</taxon>
        <taxon>Arthropoda</taxon>
        <taxon>Hexapoda</taxon>
        <taxon>Collembola</taxon>
        <taxon>Symphypleona</taxon>
        <taxon>Sminthuridae</taxon>
        <taxon>Allacma</taxon>
    </lineage>
</organism>
<proteinExistence type="predicted"/>
<protein>
    <submittedName>
        <fullName evidence="1">Uncharacterized protein</fullName>
    </submittedName>
</protein>